<evidence type="ECO:0000256" key="1">
    <source>
        <dbReference type="SAM" id="SignalP"/>
    </source>
</evidence>
<feature type="chain" id="PRO_5036499834" description="Lipocalin" evidence="1">
    <location>
        <begin position="21"/>
        <end position="115"/>
    </location>
</feature>
<proteinExistence type="predicted"/>
<evidence type="ECO:0008006" key="4">
    <source>
        <dbReference type="Google" id="ProtNLM"/>
    </source>
</evidence>
<protein>
    <recommendedName>
        <fullName evidence="4">Lipocalin</fullName>
    </recommendedName>
</protein>
<evidence type="ECO:0000313" key="3">
    <source>
        <dbReference type="Proteomes" id="UP000887013"/>
    </source>
</evidence>
<comment type="caution">
    <text evidence="2">The sequence shown here is derived from an EMBL/GenBank/DDBJ whole genome shotgun (WGS) entry which is preliminary data.</text>
</comment>
<dbReference type="AlphaFoldDB" id="A0A8X6NAS2"/>
<dbReference type="EMBL" id="BMAW01055842">
    <property type="protein sequence ID" value="GFT03054.1"/>
    <property type="molecule type" value="Genomic_DNA"/>
</dbReference>
<dbReference type="OrthoDB" id="6435992at2759"/>
<reference evidence="2" key="1">
    <citation type="submission" date="2020-08" db="EMBL/GenBank/DDBJ databases">
        <title>Multicomponent nature underlies the extraordinary mechanical properties of spider dragline silk.</title>
        <authorList>
            <person name="Kono N."/>
            <person name="Nakamura H."/>
            <person name="Mori M."/>
            <person name="Yoshida Y."/>
            <person name="Ohtoshi R."/>
            <person name="Malay A.D."/>
            <person name="Moran D.A.P."/>
            <person name="Tomita M."/>
            <person name="Numata K."/>
            <person name="Arakawa K."/>
        </authorList>
    </citation>
    <scope>NUCLEOTIDE SEQUENCE</scope>
</reference>
<name>A0A8X6NAS2_NEPPI</name>
<accession>A0A8X6NAS2</accession>
<feature type="signal peptide" evidence="1">
    <location>
        <begin position="1"/>
        <end position="20"/>
    </location>
</feature>
<evidence type="ECO:0000313" key="2">
    <source>
        <dbReference type="EMBL" id="GFT03054.1"/>
    </source>
</evidence>
<keyword evidence="1" id="KW-0732">Signal</keyword>
<keyword evidence="3" id="KW-1185">Reference proteome</keyword>
<dbReference type="Proteomes" id="UP000887013">
    <property type="component" value="Unassembled WGS sequence"/>
</dbReference>
<gene>
    <name evidence="2" type="primary">AVEN_155932_1</name>
    <name evidence="2" type="ORF">NPIL_226611</name>
</gene>
<sequence>MEVLEKIWIWILLCVNLALGLGATDSLPECIRDGNNSRVEWRMQKQTTQLYLNSSTAACYAGAKCFNQTEKNKEVSTTISVVVQNGDEIQIMIDVEETNDNYTIDLWFSAKQESY</sequence>
<organism evidence="2 3">
    <name type="scientific">Nephila pilipes</name>
    <name type="common">Giant wood spider</name>
    <name type="synonym">Nephila maculata</name>
    <dbReference type="NCBI Taxonomy" id="299642"/>
    <lineage>
        <taxon>Eukaryota</taxon>
        <taxon>Metazoa</taxon>
        <taxon>Ecdysozoa</taxon>
        <taxon>Arthropoda</taxon>
        <taxon>Chelicerata</taxon>
        <taxon>Arachnida</taxon>
        <taxon>Araneae</taxon>
        <taxon>Araneomorphae</taxon>
        <taxon>Entelegynae</taxon>
        <taxon>Araneoidea</taxon>
        <taxon>Nephilidae</taxon>
        <taxon>Nephila</taxon>
    </lineage>
</organism>